<sequence>MEVLSMHYFPGRKIEYPEDGDEREAYEIRLVAELEYIREIEINTMARAIVRAFNGE</sequence>
<proteinExistence type="predicted"/>
<dbReference type="EMBL" id="AFLV02000013">
    <property type="protein sequence ID" value="EKR65807.1"/>
    <property type="molecule type" value="Genomic_DNA"/>
</dbReference>
<comment type="caution">
    <text evidence="1">The sequence shown here is derived from an EMBL/GenBank/DDBJ whole genome shotgun (WGS) entry which is preliminary data.</text>
</comment>
<protein>
    <submittedName>
        <fullName evidence="1">Uncharacterized protein</fullName>
    </submittedName>
</protein>
<organism evidence="1 2">
    <name type="scientific">Leptospira weilii str. 2006001853</name>
    <dbReference type="NCBI Taxonomy" id="1001589"/>
    <lineage>
        <taxon>Bacteria</taxon>
        <taxon>Pseudomonadati</taxon>
        <taxon>Spirochaetota</taxon>
        <taxon>Spirochaetia</taxon>
        <taxon>Leptospirales</taxon>
        <taxon>Leptospiraceae</taxon>
        <taxon>Leptospira</taxon>
    </lineage>
</organism>
<name>A0A828Z7F1_9LEPT</name>
<evidence type="ECO:0000313" key="1">
    <source>
        <dbReference type="EMBL" id="EKR65807.1"/>
    </source>
</evidence>
<dbReference type="RefSeq" id="WP_004498884.1">
    <property type="nucleotide sequence ID" value="NZ_AFLV02000013.1"/>
</dbReference>
<gene>
    <name evidence="1" type="ORF">LEP1GSC036_2579</name>
</gene>
<evidence type="ECO:0000313" key="2">
    <source>
        <dbReference type="Proteomes" id="UP000001338"/>
    </source>
</evidence>
<dbReference type="Proteomes" id="UP000001338">
    <property type="component" value="Unassembled WGS sequence"/>
</dbReference>
<dbReference type="AlphaFoldDB" id="A0A828Z7F1"/>
<accession>A0A828Z7F1</accession>
<reference evidence="1 2" key="1">
    <citation type="submission" date="2012-10" db="EMBL/GenBank/DDBJ databases">
        <authorList>
            <person name="Harkins D.M."/>
            <person name="Durkin A.S."/>
            <person name="Brinkac L.M."/>
            <person name="Haft D.H."/>
            <person name="Selengut J.D."/>
            <person name="Sanka R."/>
            <person name="DePew J."/>
            <person name="Purushe J."/>
            <person name="Whelen A.C."/>
            <person name="Vinetz J.M."/>
            <person name="Sutton G.G."/>
            <person name="Nierman W.C."/>
            <person name="Fouts D.E."/>
        </authorList>
    </citation>
    <scope>NUCLEOTIDE SEQUENCE [LARGE SCALE GENOMIC DNA]</scope>
    <source>
        <strain evidence="1 2">2006001853</strain>
    </source>
</reference>